<dbReference type="Proteomes" id="UP000824089">
    <property type="component" value="Unassembled WGS sequence"/>
</dbReference>
<reference evidence="2" key="1">
    <citation type="submission" date="2020-10" db="EMBL/GenBank/DDBJ databases">
        <authorList>
            <person name="Gilroy R."/>
        </authorList>
    </citation>
    <scope>NUCLEOTIDE SEQUENCE</scope>
    <source>
        <strain evidence="2">CHK195-4489</strain>
    </source>
</reference>
<evidence type="ECO:0008006" key="4">
    <source>
        <dbReference type="Google" id="ProtNLM"/>
    </source>
</evidence>
<feature type="signal peptide" evidence="1">
    <location>
        <begin position="1"/>
        <end position="20"/>
    </location>
</feature>
<reference evidence="2" key="2">
    <citation type="journal article" date="2021" name="PeerJ">
        <title>Extensive microbial diversity within the chicken gut microbiome revealed by metagenomics and culture.</title>
        <authorList>
            <person name="Gilroy R."/>
            <person name="Ravi A."/>
            <person name="Getino M."/>
            <person name="Pursley I."/>
            <person name="Horton D.L."/>
            <person name="Alikhan N.F."/>
            <person name="Baker D."/>
            <person name="Gharbi K."/>
            <person name="Hall N."/>
            <person name="Watson M."/>
            <person name="Adriaenssens E.M."/>
            <person name="Foster-Nyarko E."/>
            <person name="Jarju S."/>
            <person name="Secka A."/>
            <person name="Antonio M."/>
            <person name="Oren A."/>
            <person name="Chaudhuri R.R."/>
            <person name="La Ragione R."/>
            <person name="Hildebrand F."/>
            <person name="Pallen M.J."/>
        </authorList>
    </citation>
    <scope>NUCLEOTIDE SEQUENCE</scope>
    <source>
        <strain evidence="2">CHK195-4489</strain>
    </source>
</reference>
<feature type="chain" id="PRO_5038483632" description="Lipoprotein" evidence="1">
    <location>
        <begin position="21"/>
        <end position="439"/>
    </location>
</feature>
<accession>A0A9D1L9V9</accession>
<organism evidence="2 3">
    <name type="scientific">Candidatus Egerieisoma faecipullorum</name>
    <dbReference type="NCBI Taxonomy" id="2840963"/>
    <lineage>
        <taxon>Bacteria</taxon>
        <taxon>Bacillati</taxon>
        <taxon>Bacillota</taxon>
        <taxon>Clostridia</taxon>
        <taxon>Eubacteriales</taxon>
        <taxon>Clostridiaceae</taxon>
        <taxon>Clostridiaceae incertae sedis</taxon>
        <taxon>Candidatus Egerieisoma</taxon>
    </lineage>
</organism>
<sequence length="439" mass="47787">MRKLLHYLILITILSGILLAGCNQEPAQETTGDMENNGPYADIEDGLVGETKALAQQMAEFAESEEIMLYTTDADIAENISAFASAVLQCNEPLSATRYIVDRNSISQNPSGGAMSHEEILSYCAQLYPSMINQRSSVAAMTAASILNIETAYPLPADFTGIQIIELRYTPDVGVFAVYTETENGTVQCEVSPLLGKIEENDSFVNIASSGNIGISFQSDVSNCDPTVSCSILECERNRDANIFSSENPEVAIAQATVRLVGKRASIASLGIIDGLEALSEYCLSCQYTNNAPTSAIIYPTDNLHELYGLDKSLVDDNTPFKENLVLICPHYLCGRFGNVEMLASQSIMGVTTSFQTDRSIESAVVWLIYEDENDISAGMVSILPVSSDCVLVHAAPLWNLPVAAEVLAFYETGEPINKYYKAMNNWLASGEYVEIQQK</sequence>
<dbReference type="PROSITE" id="PS51257">
    <property type="entry name" value="PROKAR_LIPOPROTEIN"/>
    <property type="match status" value="1"/>
</dbReference>
<dbReference type="AlphaFoldDB" id="A0A9D1L9V9"/>
<gene>
    <name evidence="2" type="ORF">IAD50_03195</name>
</gene>
<evidence type="ECO:0000313" key="2">
    <source>
        <dbReference type="EMBL" id="HIU29286.1"/>
    </source>
</evidence>
<protein>
    <recommendedName>
        <fullName evidence="4">Lipoprotein</fullName>
    </recommendedName>
</protein>
<keyword evidence="1" id="KW-0732">Signal</keyword>
<dbReference type="EMBL" id="DVMM01000063">
    <property type="protein sequence ID" value="HIU29286.1"/>
    <property type="molecule type" value="Genomic_DNA"/>
</dbReference>
<comment type="caution">
    <text evidence="2">The sequence shown here is derived from an EMBL/GenBank/DDBJ whole genome shotgun (WGS) entry which is preliminary data.</text>
</comment>
<evidence type="ECO:0000313" key="3">
    <source>
        <dbReference type="Proteomes" id="UP000824089"/>
    </source>
</evidence>
<name>A0A9D1L9V9_9CLOT</name>
<proteinExistence type="predicted"/>
<evidence type="ECO:0000256" key="1">
    <source>
        <dbReference type="SAM" id="SignalP"/>
    </source>
</evidence>